<comment type="subcellular location">
    <subcellularLocation>
        <location evidence="1">Periplasm</location>
    </subcellularLocation>
</comment>
<evidence type="ECO:0000256" key="7">
    <source>
        <dbReference type="SAM" id="SignalP"/>
    </source>
</evidence>
<dbReference type="NCBIfam" id="NF033814">
    <property type="entry name" value="copper_CopC"/>
    <property type="match status" value="1"/>
</dbReference>
<protein>
    <recommendedName>
        <fullName evidence="8">CopC domain-containing protein</fullName>
    </recommendedName>
</protein>
<evidence type="ECO:0000313" key="10">
    <source>
        <dbReference type="Proteomes" id="UP000566663"/>
    </source>
</evidence>
<dbReference type="EMBL" id="JACHFZ010000001">
    <property type="protein sequence ID" value="MBB5290779.1"/>
    <property type="molecule type" value="Genomic_DNA"/>
</dbReference>
<dbReference type="SUPFAM" id="SSF81296">
    <property type="entry name" value="E set domains"/>
    <property type="match status" value="1"/>
</dbReference>
<feature type="chain" id="PRO_5031151503" description="CopC domain-containing protein" evidence="7">
    <location>
        <begin position="25"/>
        <end position="119"/>
    </location>
</feature>
<dbReference type="PANTHER" id="PTHR34820:SF4">
    <property type="entry name" value="INNER MEMBRANE PROTEIN YEBZ"/>
    <property type="match status" value="1"/>
</dbReference>
<evidence type="ECO:0000256" key="3">
    <source>
        <dbReference type="ARBA" id="ARBA00022723"/>
    </source>
</evidence>
<keyword evidence="3" id="KW-0479">Metal-binding</keyword>
<gene>
    <name evidence="9" type="ORF">HNQ67_000275</name>
</gene>
<dbReference type="Proteomes" id="UP000566663">
    <property type="component" value="Unassembled WGS sequence"/>
</dbReference>
<evidence type="ECO:0000256" key="2">
    <source>
        <dbReference type="ARBA" id="ARBA00010509"/>
    </source>
</evidence>
<organism evidence="9 10">
    <name type="scientific">Brevundimonas basaltis</name>
    <dbReference type="NCBI Taxonomy" id="472166"/>
    <lineage>
        <taxon>Bacteria</taxon>
        <taxon>Pseudomonadati</taxon>
        <taxon>Pseudomonadota</taxon>
        <taxon>Alphaproteobacteria</taxon>
        <taxon>Caulobacterales</taxon>
        <taxon>Caulobacteraceae</taxon>
        <taxon>Brevundimonas</taxon>
    </lineage>
</organism>
<dbReference type="InterPro" id="IPR014756">
    <property type="entry name" value="Ig_E-set"/>
</dbReference>
<dbReference type="GO" id="GO:0005507">
    <property type="term" value="F:copper ion binding"/>
    <property type="evidence" value="ECO:0007669"/>
    <property type="project" value="InterPro"/>
</dbReference>
<dbReference type="PANTHER" id="PTHR34820">
    <property type="entry name" value="INNER MEMBRANE PROTEIN YEBZ"/>
    <property type="match status" value="1"/>
</dbReference>
<comment type="caution">
    <text evidence="9">The sequence shown here is derived from an EMBL/GenBank/DDBJ whole genome shotgun (WGS) entry which is preliminary data.</text>
</comment>
<accession>A0A7W8HVT4</accession>
<dbReference type="InterPro" id="IPR032694">
    <property type="entry name" value="CopC/D"/>
</dbReference>
<evidence type="ECO:0000259" key="8">
    <source>
        <dbReference type="Pfam" id="PF04234"/>
    </source>
</evidence>
<proteinExistence type="inferred from homology"/>
<name>A0A7W8HVT4_9CAUL</name>
<reference evidence="9 10" key="1">
    <citation type="submission" date="2020-08" db="EMBL/GenBank/DDBJ databases">
        <title>Genomic Encyclopedia of Type Strains, Phase IV (KMG-IV): sequencing the most valuable type-strain genomes for metagenomic binning, comparative biology and taxonomic classification.</title>
        <authorList>
            <person name="Goeker M."/>
        </authorList>
    </citation>
    <scope>NUCLEOTIDE SEQUENCE [LARGE SCALE GENOMIC DNA]</scope>
    <source>
        <strain evidence="9 10">DSM 25335</strain>
    </source>
</reference>
<dbReference type="Pfam" id="PF04234">
    <property type="entry name" value="CopC"/>
    <property type="match status" value="1"/>
</dbReference>
<dbReference type="AlphaFoldDB" id="A0A7W8HVT4"/>
<keyword evidence="4 7" id="KW-0732">Signal</keyword>
<feature type="domain" description="CopC" evidence="8">
    <location>
        <begin position="23"/>
        <end position="116"/>
    </location>
</feature>
<dbReference type="GO" id="GO:0046688">
    <property type="term" value="P:response to copper ion"/>
    <property type="evidence" value="ECO:0007669"/>
    <property type="project" value="InterPro"/>
</dbReference>
<dbReference type="GO" id="GO:0006825">
    <property type="term" value="P:copper ion transport"/>
    <property type="evidence" value="ECO:0007669"/>
    <property type="project" value="InterPro"/>
</dbReference>
<evidence type="ECO:0000256" key="1">
    <source>
        <dbReference type="ARBA" id="ARBA00004418"/>
    </source>
</evidence>
<evidence type="ECO:0000256" key="4">
    <source>
        <dbReference type="ARBA" id="ARBA00022729"/>
    </source>
</evidence>
<dbReference type="InterPro" id="IPR007348">
    <property type="entry name" value="CopC_dom"/>
</dbReference>
<dbReference type="GO" id="GO:0005886">
    <property type="term" value="C:plasma membrane"/>
    <property type="evidence" value="ECO:0007669"/>
    <property type="project" value="TreeGrafter"/>
</dbReference>
<keyword evidence="5" id="KW-0574">Periplasm</keyword>
<feature type="signal peptide" evidence="7">
    <location>
        <begin position="1"/>
        <end position="24"/>
    </location>
</feature>
<dbReference type="InterPro" id="IPR047685">
    <property type="entry name" value="CopC-like"/>
</dbReference>
<evidence type="ECO:0000313" key="9">
    <source>
        <dbReference type="EMBL" id="MBB5290779.1"/>
    </source>
</evidence>
<keyword evidence="10" id="KW-1185">Reference proteome</keyword>
<evidence type="ECO:0000256" key="6">
    <source>
        <dbReference type="ARBA" id="ARBA00023008"/>
    </source>
</evidence>
<comment type="similarity">
    <text evidence="2">Belongs to the CopC family.</text>
</comment>
<dbReference type="Gene3D" id="2.60.40.1220">
    <property type="match status" value="1"/>
</dbReference>
<dbReference type="RefSeq" id="WP_183251644.1">
    <property type="nucleotide sequence ID" value="NZ_BAAAFF010000004.1"/>
</dbReference>
<dbReference type="InterPro" id="IPR014755">
    <property type="entry name" value="Cu-Rt/internalin_Ig-like"/>
</dbReference>
<sequence length="119" mass="12235">MRIWNLALVATVAAAVAGTAAAHARLVSATPAPDSIVAAPRAVSLTFSERMVPAFSDFDLVGPDGATVAVDAAVSDDGKTLSGAPAARLAPGVWRVNWRIASSDGHRMTGSYTFTVRRG</sequence>
<keyword evidence="6" id="KW-0186">Copper</keyword>
<dbReference type="GO" id="GO:0042597">
    <property type="term" value="C:periplasmic space"/>
    <property type="evidence" value="ECO:0007669"/>
    <property type="project" value="UniProtKB-SubCell"/>
</dbReference>
<evidence type="ECO:0000256" key="5">
    <source>
        <dbReference type="ARBA" id="ARBA00022764"/>
    </source>
</evidence>